<dbReference type="EMBL" id="MFAZ01000033">
    <property type="protein sequence ID" value="OGD86740.1"/>
    <property type="molecule type" value="Genomic_DNA"/>
</dbReference>
<dbReference type="InterPro" id="IPR013324">
    <property type="entry name" value="RNA_pol_sigma_r3/r4-like"/>
</dbReference>
<dbReference type="InterPro" id="IPR014284">
    <property type="entry name" value="RNA_pol_sigma-70_dom"/>
</dbReference>
<dbReference type="GO" id="GO:0006352">
    <property type="term" value="P:DNA-templated transcription initiation"/>
    <property type="evidence" value="ECO:0007669"/>
    <property type="project" value="InterPro"/>
</dbReference>
<evidence type="ECO:0000256" key="2">
    <source>
        <dbReference type="ARBA" id="ARBA00023015"/>
    </source>
</evidence>
<dbReference type="InterPro" id="IPR036388">
    <property type="entry name" value="WH-like_DNA-bd_sf"/>
</dbReference>
<name>A0A1F5G4D7_9BACT</name>
<dbReference type="PANTHER" id="PTHR43133">
    <property type="entry name" value="RNA POLYMERASE ECF-TYPE SIGMA FACTO"/>
    <property type="match status" value="1"/>
</dbReference>
<keyword evidence="6" id="KW-0175">Coiled coil</keyword>
<reference evidence="9 10" key="1">
    <citation type="journal article" date="2016" name="Nat. Commun.">
        <title>Thousands of microbial genomes shed light on interconnected biogeochemical processes in an aquifer system.</title>
        <authorList>
            <person name="Anantharaman K."/>
            <person name="Brown C.T."/>
            <person name="Hug L.A."/>
            <person name="Sharon I."/>
            <person name="Castelle C.J."/>
            <person name="Probst A.J."/>
            <person name="Thomas B.C."/>
            <person name="Singh A."/>
            <person name="Wilkins M.J."/>
            <person name="Karaoz U."/>
            <person name="Brodie E.L."/>
            <person name="Williams K.H."/>
            <person name="Hubbard S.S."/>
            <person name="Banfield J.F."/>
        </authorList>
    </citation>
    <scope>NUCLEOTIDE SEQUENCE [LARGE SCALE GENOMIC DNA]</scope>
</reference>
<sequence length="175" mass="20491">MDDLANLITRAQKGDHEAFGQIYGIFYGRIFRYCKFNTYQEEIAQDICQETFLKAWAKLPLFSQKGGSFQAYLFKIARNLIIDLSRKHKEEQLQKHQEIASAEDLEEKVEKRENIAKVQKALSQLEELDRQIIILNYFEDMTGREVAKIVGIREGNLRVKTHRALKKLKEILQTI</sequence>
<evidence type="ECO:0000256" key="6">
    <source>
        <dbReference type="SAM" id="Coils"/>
    </source>
</evidence>
<dbReference type="GO" id="GO:0003677">
    <property type="term" value="F:DNA binding"/>
    <property type="evidence" value="ECO:0007669"/>
    <property type="project" value="UniProtKB-KW"/>
</dbReference>
<dbReference type="SUPFAM" id="SSF88946">
    <property type="entry name" value="Sigma2 domain of RNA polymerase sigma factors"/>
    <property type="match status" value="1"/>
</dbReference>
<dbReference type="Gene3D" id="1.10.1740.10">
    <property type="match status" value="1"/>
</dbReference>
<dbReference type="GO" id="GO:0016987">
    <property type="term" value="F:sigma factor activity"/>
    <property type="evidence" value="ECO:0007669"/>
    <property type="project" value="UniProtKB-KW"/>
</dbReference>
<gene>
    <name evidence="9" type="ORF">A2870_02775</name>
</gene>
<dbReference type="InterPro" id="IPR007627">
    <property type="entry name" value="RNA_pol_sigma70_r2"/>
</dbReference>
<feature type="domain" description="RNA polymerase sigma-70 region 2" evidence="7">
    <location>
        <begin position="27"/>
        <end position="89"/>
    </location>
</feature>
<proteinExistence type="inferred from homology"/>
<dbReference type="PANTHER" id="PTHR43133:SF8">
    <property type="entry name" value="RNA POLYMERASE SIGMA FACTOR HI_1459-RELATED"/>
    <property type="match status" value="1"/>
</dbReference>
<evidence type="ECO:0008006" key="11">
    <source>
        <dbReference type="Google" id="ProtNLM"/>
    </source>
</evidence>
<protein>
    <recommendedName>
        <fullName evidence="11">RNA polymerase sigma factor</fullName>
    </recommendedName>
</protein>
<comment type="similarity">
    <text evidence="1">Belongs to the sigma-70 factor family. ECF subfamily.</text>
</comment>
<evidence type="ECO:0000256" key="1">
    <source>
        <dbReference type="ARBA" id="ARBA00010641"/>
    </source>
</evidence>
<keyword evidence="4" id="KW-0238">DNA-binding</keyword>
<keyword evidence="3" id="KW-0731">Sigma factor</keyword>
<dbReference type="Gene3D" id="1.10.10.10">
    <property type="entry name" value="Winged helix-like DNA-binding domain superfamily/Winged helix DNA-binding domain"/>
    <property type="match status" value="1"/>
</dbReference>
<evidence type="ECO:0000313" key="10">
    <source>
        <dbReference type="Proteomes" id="UP000179102"/>
    </source>
</evidence>
<evidence type="ECO:0000259" key="7">
    <source>
        <dbReference type="Pfam" id="PF04542"/>
    </source>
</evidence>
<feature type="domain" description="RNA polymerase sigma factor 70 region 4 type 2" evidence="8">
    <location>
        <begin position="117"/>
        <end position="168"/>
    </location>
</feature>
<keyword evidence="2" id="KW-0805">Transcription regulation</keyword>
<dbReference type="Pfam" id="PF04542">
    <property type="entry name" value="Sigma70_r2"/>
    <property type="match status" value="1"/>
</dbReference>
<dbReference type="InterPro" id="IPR013325">
    <property type="entry name" value="RNA_pol_sigma_r2"/>
</dbReference>
<dbReference type="STRING" id="1797711.A2870_02775"/>
<organism evidence="9 10">
    <name type="scientific">Candidatus Curtissbacteria bacterium RIFCSPHIGHO2_01_FULL_41_11</name>
    <dbReference type="NCBI Taxonomy" id="1797711"/>
    <lineage>
        <taxon>Bacteria</taxon>
        <taxon>Candidatus Curtissiibacteriota</taxon>
    </lineage>
</organism>
<evidence type="ECO:0000256" key="4">
    <source>
        <dbReference type="ARBA" id="ARBA00023125"/>
    </source>
</evidence>
<dbReference type="AlphaFoldDB" id="A0A1F5G4D7"/>
<dbReference type="SUPFAM" id="SSF88659">
    <property type="entry name" value="Sigma3 and sigma4 domains of RNA polymerase sigma factors"/>
    <property type="match status" value="1"/>
</dbReference>
<dbReference type="Proteomes" id="UP000179102">
    <property type="component" value="Unassembled WGS sequence"/>
</dbReference>
<evidence type="ECO:0000259" key="8">
    <source>
        <dbReference type="Pfam" id="PF08281"/>
    </source>
</evidence>
<dbReference type="InterPro" id="IPR013249">
    <property type="entry name" value="RNA_pol_sigma70_r4_t2"/>
</dbReference>
<comment type="caution">
    <text evidence="9">The sequence shown here is derived from an EMBL/GenBank/DDBJ whole genome shotgun (WGS) entry which is preliminary data.</text>
</comment>
<evidence type="ECO:0000256" key="5">
    <source>
        <dbReference type="ARBA" id="ARBA00023163"/>
    </source>
</evidence>
<evidence type="ECO:0000256" key="3">
    <source>
        <dbReference type="ARBA" id="ARBA00023082"/>
    </source>
</evidence>
<dbReference type="Pfam" id="PF08281">
    <property type="entry name" value="Sigma70_r4_2"/>
    <property type="match status" value="1"/>
</dbReference>
<dbReference type="InterPro" id="IPR039425">
    <property type="entry name" value="RNA_pol_sigma-70-like"/>
</dbReference>
<feature type="coiled-coil region" evidence="6">
    <location>
        <begin position="88"/>
        <end position="131"/>
    </location>
</feature>
<dbReference type="NCBIfam" id="TIGR02937">
    <property type="entry name" value="sigma70-ECF"/>
    <property type="match status" value="1"/>
</dbReference>
<dbReference type="CDD" id="cd06171">
    <property type="entry name" value="Sigma70_r4"/>
    <property type="match status" value="1"/>
</dbReference>
<evidence type="ECO:0000313" key="9">
    <source>
        <dbReference type="EMBL" id="OGD86740.1"/>
    </source>
</evidence>
<accession>A0A1F5G4D7</accession>
<keyword evidence="5" id="KW-0804">Transcription</keyword>